<dbReference type="Proteomes" id="UP000244338">
    <property type="component" value="Unassembled WGS sequence"/>
</dbReference>
<reference evidence="3" key="1">
    <citation type="journal article" date="2018" name="Sci. Rep.">
        <title>Lignite coal burning seam in the remote Altai Mountains harbors a hydrogen-driven thermophilic microbial community.</title>
        <authorList>
            <person name="Kadnikov V.V."/>
            <person name="Mardanov A.V."/>
            <person name="Ivasenko D.A."/>
            <person name="Antsiferov D.V."/>
            <person name="Beletsky A.V."/>
            <person name="Karnachuk O.V."/>
            <person name="Ravin N.V."/>
        </authorList>
    </citation>
    <scope>NUCLEOTIDE SEQUENCE [LARGE SCALE GENOMIC DNA]</scope>
</reference>
<evidence type="ECO:0000313" key="3">
    <source>
        <dbReference type="Proteomes" id="UP000244338"/>
    </source>
</evidence>
<protein>
    <submittedName>
        <fullName evidence="2">Mobile element protein</fullName>
    </submittedName>
</protein>
<organism evidence="2 3">
    <name type="scientific">Candidatus Carbonibacillus altaicus</name>
    <dbReference type="NCBI Taxonomy" id="2163959"/>
    <lineage>
        <taxon>Bacteria</taxon>
        <taxon>Bacillati</taxon>
        <taxon>Bacillota</taxon>
        <taxon>Bacilli</taxon>
        <taxon>Bacillales</taxon>
        <taxon>Candidatus Carbonibacillus</taxon>
    </lineage>
</organism>
<name>A0A2R6XXU9_9BACL</name>
<gene>
    <name evidence="2" type="ORF">BSOLF_2783</name>
</gene>
<dbReference type="InterPro" id="IPR002611">
    <property type="entry name" value="IstB_ATP-bd"/>
</dbReference>
<sequence length="43" mass="5077">MGEIFRDPVMTAAIIDHFTHQSYIVNMNGSSYRMKETKMRLQK</sequence>
<proteinExistence type="predicted"/>
<evidence type="ECO:0000259" key="1">
    <source>
        <dbReference type="Pfam" id="PF01695"/>
    </source>
</evidence>
<accession>A0A2R6XXU9</accession>
<dbReference type="GO" id="GO:0005524">
    <property type="term" value="F:ATP binding"/>
    <property type="evidence" value="ECO:0007669"/>
    <property type="project" value="InterPro"/>
</dbReference>
<dbReference type="AlphaFoldDB" id="A0A2R6XXU9"/>
<evidence type="ECO:0000313" key="2">
    <source>
        <dbReference type="EMBL" id="PTQ55251.1"/>
    </source>
</evidence>
<comment type="caution">
    <text evidence="2">The sequence shown here is derived from an EMBL/GenBank/DDBJ whole genome shotgun (WGS) entry which is preliminary data.</text>
</comment>
<dbReference type="Pfam" id="PF01695">
    <property type="entry name" value="IstB_IS21"/>
    <property type="match status" value="1"/>
</dbReference>
<dbReference type="EMBL" id="PEBX01000155">
    <property type="protein sequence ID" value="PTQ55251.1"/>
    <property type="molecule type" value="Genomic_DNA"/>
</dbReference>
<feature type="domain" description="IstB-like ATP-binding" evidence="1">
    <location>
        <begin position="3"/>
        <end position="37"/>
    </location>
</feature>